<dbReference type="InterPro" id="IPR000719">
    <property type="entry name" value="Prot_kinase_dom"/>
</dbReference>
<name>A0AAV1C589_OLDCO</name>
<dbReference type="InterPro" id="IPR001611">
    <property type="entry name" value="Leu-rich_rpt"/>
</dbReference>
<feature type="chain" id="PRO_5043438086" description="non-specific serine/threonine protein kinase" evidence="25">
    <location>
        <begin position="28"/>
        <end position="1116"/>
    </location>
</feature>
<dbReference type="GO" id="GO:0051707">
    <property type="term" value="P:response to other organism"/>
    <property type="evidence" value="ECO:0007669"/>
    <property type="project" value="UniProtKB-ARBA"/>
</dbReference>
<dbReference type="Proteomes" id="UP001161247">
    <property type="component" value="Chromosome 1"/>
</dbReference>
<dbReference type="Pfam" id="PF08263">
    <property type="entry name" value="LRRNT_2"/>
    <property type="match status" value="1"/>
</dbReference>
<dbReference type="GO" id="GO:0004674">
    <property type="term" value="F:protein serine/threonine kinase activity"/>
    <property type="evidence" value="ECO:0007669"/>
    <property type="project" value="UniProtKB-KW"/>
</dbReference>
<keyword evidence="18 24" id="KW-0472">Membrane</keyword>
<dbReference type="EC" id="2.7.11.1" evidence="5"/>
<gene>
    <name evidence="27" type="ORF">OLC1_LOCUS2734</name>
</gene>
<evidence type="ECO:0000256" key="14">
    <source>
        <dbReference type="ARBA" id="ARBA00022741"/>
    </source>
</evidence>
<keyword evidence="14 23" id="KW-0547">Nucleotide-binding</keyword>
<keyword evidence="17 24" id="KW-1133">Transmembrane helix</keyword>
<dbReference type="SMART" id="SM00365">
    <property type="entry name" value="LRR_SD22"/>
    <property type="match status" value="8"/>
</dbReference>
<dbReference type="SUPFAM" id="SSF52058">
    <property type="entry name" value="L domain-like"/>
    <property type="match status" value="1"/>
</dbReference>
<keyword evidence="8" id="KW-0597">Phosphoprotein</keyword>
<dbReference type="Gene3D" id="3.80.10.10">
    <property type="entry name" value="Ribonuclease Inhibitor"/>
    <property type="match status" value="4"/>
</dbReference>
<sequence>MPNIVTMHFPLILFVLLLPCFSAFCLARRIPTTNITTDQLALLSLKSHIISDSDHQVLSKNWTLGSPVCDWIGVTCGSRHHRVTALDLSGMKLTGTIPPQLGNLSFLVSLNMKGNHFNGELPDQFSKFRRLKVLDFTDNNLNGDFPPWIGSFQKLEYLSLWNNSFTGIIPTSISNMSKLTTLYVGYNDLRGNLPTEIFNMSALEIVSLGVNGFTASSLPENMCQNLPRLKLLDLEQMGLIGRIPSSIGECSQLQSLYMGFNSLTGVIPKQIGELKGLEVLALGRNWLEGAIPEEIGNLSMLQIVDFGQNNLTGVIPEEMGKLSNLQQINFHLNKLTGSIPVDIFNISTLMSIDFGGNILHGNLPITMGYTLPNLENFYLDRNHIGGVIPNSISNCSNLQILELAENNFTGPIPNSLGDLRLLRILDLPHNNFTNDPSSPILNIFTTLTNCKYLKQINVGDNPLDGTLPHSIGNFSSTLEYFYANKCKLKGTVPEGIGNLSSLVTLSLYDNQLIGSFPASIENLQNLQIADLGGNRMRISLELFCDCKNLGLLDLHDNSVIGGAIPDCLGNITTLRYLYLNSTGLNSSIPVSFWNLKHLLKLDLSSNSLSGSLPLEISYLKSATSMAFSKNYFSGEIPSTIVSLEGLQNLSLAHNKFQGHIPEEMDKMLSLNILDLSYNLLSGAIPKSLEKLQGLIFFNVSFNNLSGEIPSRGPFKNMTAESFISNRGLCGAQKYHVQPCSNHSTHHRMSSKNMRTVVIVLAVTISVASITCLGFIFLKCKKSGITSNDDPEGFPSITPRRISYDELLRATNRYNQSNLLGTGSFGSVYKGTLDNGKIVAVKVFNMQSEGSLKSFDTECEVLQSVRHRNLAKVISSCSNMDFRALVLEYMPNGSLDRWLHSNNNFLNVMQRLNILIDVACGLQYLHCGYTTTIVHCDLKPSNVLLDQEMVAHITDFGISKLLGMEDSITYTNTLATLCYVAPEYASEGLVSTRCDIYSFGIMMMEVFTKKSPSDEMFGETLSLKRWVQESMPDGLANVIDANLLLTFNEHYPKILDIIVSIMDVALTCTNVYPRERKDIEEVLGSLIKIRLKLLPYLPMANQGLKKSRPNLTKVRFS</sequence>
<evidence type="ECO:0000256" key="4">
    <source>
        <dbReference type="ARBA" id="ARBA00009592"/>
    </source>
</evidence>
<dbReference type="FunFam" id="3.80.10.10:FF:000317">
    <property type="entry name" value="Inactive leucine-rich repeat receptor-like protein kinase"/>
    <property type="match status" value="1"/>
</dbReference>
<dbReference type="AlphaFoldDB" id="A0AAV1C589"/>
<evidence type="ECO:0000256" key="9">
    <source>
        <dbReference type="ARBA" id="ARBA00022614"/>
    </source>
</evidence>
<feature type="binding site" evidence="23">
    <location>
        <position position="841"/>
    </location>
    <ligand>
        <name>ATP</name>
        <dbReference type="ChEBI" id="CHEBI:30616"/>
    </ligand>
</feature>
<comment type="subcellular location">
    <subcellularLocation>
        <location evidence="1">Cell membrane</location>
        <topology evidence="1">Single-pass membrane protein</topology>
    </subcellularLocation>
    <subcellularLocation>
        <location evidence="2">Membrane</location>
        <topology evidence="2">Single-pass type I membrane protein</topology>
    </subcellularLocation>
</comment>
<evidence type="ECO:0000313" key="27">
    <source>
        <dbReference type="EMBL" id="CAI9090620.1"/>
    </source>
</evidence>
<feature type="domain" description="Protein kinase" evidence="26">
    <location>
        <begin position="813"/>
        <end position="1096"/>
    </location>
</feature>
<feature type="signal peptide" evidence="25">
    <location>
        <begin position="1"/>
        <end position="27"/>
    </location>
</feature>
<dbReference type="InterPro" id="IPR032675">
    <property type="entry name" value="LRR_dom_sf"/>
</dbReference>
<evidence type="ECO:0000256" key="16">
    <source>
        <dbReference type="ARBA" id="ARBA00022840"/>
    </source>
</evidence>
<evidence type="ECO:0000256" key="5">
    <source>
        <dbReference type="ARBA" id="ARBA00012513"/>
    </source>
</evidence>
<proteinExistence type="inferred from homology"/>
<keyword evidence="19" id="KW-0675">Receptor</keyword>
<dbReference type="Gene3D" id="1.10.510.10">
    <property type="entry name" value="Transferase(Phosphotransferase) domain 1"/>
    <property type="match status" value="1"/>
</dbReference>
<evidence type="ECO:0000256" key="18">
    <source>
        <dbReference type="ARBA" id="ARBA00023136"/>
    </source>
</evidence>
<comment type="similarity">
    <text evidence="3">Belongs to the protein kinase superfamily. Ser/Thr protein kinase family.</text>
</comment>
<dbReference type="InterPro" id="IPR055414">
    <property type="entry name" value="LRR_R13L4/SHOC2-like"/>
</dbReference>
<evidence type="ECO:0000256" key="24">
    <source>
        <dbReference type="SAM" id="Phobius"/>
    </source>
</evidence>
<evidence type="ECO:0000256" key="6">
    <source>
        <dbReference type="ARBA" id="ARBA00022475"/>
    </source>
</evidence>
<keyword evidence="9" id="KW-0433">Leucine-rich repeat</keyword>
<evidence type="ECO:0000256" key="22">
    <source>
        <dbReference type="ARBA" id="ARBA00048679"/>
    </source>
</evidence>
<dbReference type="CDD" id="cd14066">
    <property type="entry name" value="STKc_IRAK"/>
    <property type="match status" value="1"/>
</dbReference>
<dbReference type="EMBL" id="OX459118">
    <property type="protein sequence ID" value="CAI9090620.1"/>
    <property type="molecule type" value="Genomic_DNA"/>
</dbReference>
<evidence type="ECO:0000256" key="11">
    <source>
        <dbReference type="ARBA" id="ARBA00022692"/>
    </source>
</evidence>
<evidence type="ECO:0000256" key="15">
    <source>
        <dbReference type="ARBA" id="ARBA00022777"/>
    </source>
</evidence>
<dbReference type="FunFam" id="3.80.10.10:FF:000275">
    <property type="entry name" value="Leucine-rich repeat receptor-like protein kinase"/>
    <property type="match status" value="1"/>
</dbReference>
<keyword evidence="7" id="KW-0723">Serine/threonine-protein kinase</keyword>
<dbReference type="GO" id="GO:0006952">
    <property type="term" value="P:defense response"/>
    <property type="evidence" value="ECO:0007669"/>
    <property type="project" value="UniProtKB-ARBA"/>
</dbReference>
<evidence type="ECO:0000256" key="3">
    <source>
        <dbReference type="ARBA" id="ARBA00008684"/>
    </source>
</evidence>
<dbReference type="PROSITE" id="PS00108">
    <property type="entry name" value="PROTEIN_KINASE_ST"/>
    <property type="match status" value="1"/>
</dbReference>
<keyword evidence="11 24" id="KW-0812">Transmembrane</keyword>
<evidence type="ECO:0000259" key="26">
    <source>
        <dbReference type="PROSITE" id="PS50011"/>
    </source>
</evidence>
<dbReference type="SMART" id="SM00220">
    <property type="entry name" value="S_TKc"/>
    <property type="match status" value="1"/>
</dbReference>
<dbReference type="PROSITE" id="PS50011">
    <property type="entry name" value="PROTEIN_KINASE_DOM"/>
    <property type="match status" value="1"/>
</dbReference>
<dbReference type="InterPro" id="IPR013210">
    <property type="entry name" value="LRR_N_plant-typ"/>
</dbReference>
<dbReference type="Pfam" id="PF00560">
    <property type="entry name" value="LRR_1"/>
    <property type="match status" value="4"/>
</dbReference>
<keyword evidence="16 23" id="KW-0067">ATP-binding</keyword>
<dbReference type="SUPFAM" id="SSF52047">
    <property type="entry name" value="RNI-like"/>
    <property type="match status" value="1"/>
</dbReference>
<evidence type="ECO:0000256" key="10">
    <source>
        <dbReference type="ARBA" id="ARBA00022679"/>
    </source>
</evidence>
<comment type="catalytic activity">
    <reaction evidence="21">
        <text>L-threonyl-[protein] + ATP = O-phospho-L-threonyl-[protein] + ADP + H(+)</text>
        <dbReference type="Rhea" id="RHEA:46608"/>
        <dbReference type="Rhea" id="RHEA-COMP:11060"/>
        <dbReference type="Rhea" id="RHEA-COMP:11605"/>
        <dbReference type="ChEBI" id="CHEBI:15378"/>
        <dbReference type="ChEBI" id="CHEBI:30013"/>
        <dbReference type="ChEBI" id="CHEBI:30616"/>
        <dbReference type="ChEBI" id="CHEBI:61977"/>
        <dbReference type="ChEBI" id="CHEBI:456216"/>
        <dbReference type="EC" id="2.7.11.1"/>
    </reaction>
</comment>
<evidence type="ECO:0000256" key="1">
    <source>
        <dbReference type="ARBA" id="ARBA00004162"/>
    </source>
</evidence>
<keyword evidence="20" id="KW-0325">Glycoprotein</keyword>
<evidence type="ECO:0000256" key="8">
    <source>
        <dbReference type="ARBA" id="ARBA00022553"/>
    </source>
</evidence>
<evidence type="ECO:0000256" key="17">
    <source>
        <dbReference type="ARBA" id="ARBA00022989"/>
    </source>
</evidence>
<dbReference type="PANTHER" id="PTHR48053">
    <property type="entry name" value="LEUCINE RICH REPEAT FAMILY PROTEIN, EXPRESSED"/>
    <property type="match status" value="1"/>
</dbReference>
<evidence type="ECO:0000256" key="23">
    <source>
        <dbReference type="PROSITE-ProRule" id="PRU10141"/>
    </source>
</evidence>
<keyword evidence="13" id="KW-0677">Repeat</keyword>
<evidence type="ECO:0000256" key="13">
    <source>
        <dbReference type="ARBA" id="ARBA00022737"/>
    </source>
</evidence>
<dbReference type="Pfam" id="PF23598">
    <property type="entry name" value="LRR_14"/>
    <property type="match status" value="1"/>
</dbReference>
<dbReference type="InterPro" id="IPR051716">
    <property type="entry name" value="Plant_RL_S/T_kinase"/>
</dbReference>
<accession>A0AAV1C589</accession>
<dbReference type="InterPro" id="IPR008271">
    <property type="entry name" value="Ser/Thr_kinase_AS"/>
</dbReference>
<dbReference type="Gene3D" id="3.30.200.20">
    <property type="entry name" value="Phosphorylase Kinase, domain 1"/>
    <property type="match status" value="1"/>
</dbReference>
<dbReference type="InterPro" id="IPR017441">
    <property type="entry name" value="Protein_kinase_ATP_BS"/>
</dbReference>
<comment type="catalytic activity">
    <reaction evidence="22">
        <text>L-seryl-[protein] + ATP = O-phospho-L-seryl-[protein] + ADP + H(+)</text>
        <dbReference type="Rhea" id="RHEA:17989"/>
        <dbReference type="Rhea" id="RHEA-COMP:9863"/>
        <dbReference type="Rhea" id="RHEA-COMP:11604"/>
        <dbReference type="ChEBI" id="CHEBI:15378"/>
        <dbReference type="ChEBI" id="CHEBI:29999"/>
        <dbReference type="ChEBI" id="CHEBI:30616"/>
        <dbReference type="ChEBI" id="CHEBI:83421"/>
        <dbReference type="ChEBI" id="CHEBI:456216"/>
        <dbReference type="EC" id="2.7.11.1"/>
    </reaction>
</comment>
<dbReference type="SUPFAM" id="SSF56112">
    <property type="entry name" value="Protein kinase-like (PK-like)"/>
    <property type="match status" value="1"/>
</dbReference>
<reference evidence="27" key="1">
    <citation type="submission" date="2023-03" db="EMBL/GenBank/DDBJ databases">
        <authorList>
            <person name="Julca I."/>
        </authorList>
    </citation>
    <scope>NUCLEOTIDE SEQUENCE</scope>
</reference>
<dbReference type="PANTHER" id="PTHR48053:SF47">
    <property type="entry name" value="RECEPTOR KINASE-LIKE PROTEIN XA21"/>
    <property type="match status" value="1"/>
</dbReference>
<dbReference type="FunFam" id="1.10.510.10:FF:000358">
    <property type="entry name" value="Putative leucine-rich repeat receptor-like serine/threonine-protein kinase"/>
    <property type="match status" value="1"/>
</dbReference>
<dbReference type="GO" id="GO:0005886">
    <property type="term" value="C:plasma membrane"/>
    <property type="evidence" value="ECO:0007669"/>
    <property type="project" value="UniProtKB-SubCell"/>
</dbReference>
<protein>
    <recommendedName>
        <fullName evidence="5">non-specific serine/threonine protein kinase</fullName>
        <ecNumber evidence="5">2.7.11.1</ecNumber>
    </recommendedName>
</protein>
<evidence type="ECO:0000313" key="28">
    <source>
        <dbReference type="Proteomes" id="UP001161247"/>
    </source>
</evidence>
<evidence type="ECO:0000256" key="12">
    <source>
        <dbReference type="ARBA" id="ARBA00022729"/>
    </source>
</evidence>
<evidence type="ECO:0000256" key="7">
    <source>
        <dbReference type="ARBA" id="ARBA00022527"/>
    </source>
</evidence>
<evidence type="ECO:0000256" key="19">
    <source>
        <dbReference type="ARBA" id="ARBA00023170"/>
    </source>
</evidence>
<keyword evidence="28" id="KW-1185">Reference proteome</keyword>
<dbReference type="InterPro" id="IPR003591">
    <property type="entry name" value="Leu-rich_rpt_typical-subtyp"/>
</dbReference>
<dbReference type="GO" id="GO:0005524">
    <property type="term" value="F:ATP binding"/>
    <property type="evidence" value="ECO:0007669"/>
    <property type="project" value="UniProtKB-UniRule"/>
</dbReference>
<keyword evidence="10" id="KW-0808">Transferase</keyword>
<dbReference type="InterPro" id="IPR011009">
    <property type="entry name" value="Kinase-like_dom_sf"/>
</dbReference>
<organism evidence="27 28">
    <name type="scientific">Oldenlandia corymbosa var. corymbosa</name>
    <dbReference type="NCBI Taxonomy" id="529605"/>
    <lineage>
        <taxon>Eukaryota</taxon>
        <taxon>Viridiplantae</taxon>
        <taxon>Streptophyta</taxon>
        <taxon>Embryophyta</taxon>
        <taxon>Tracheophyta</taxon>
        <taxon>Spermatophyta</taxon>
        <taxon>Magnoliopsida</taxon>
        <taxon>eudicotyledons</taxon>
        <taxon>Gunneridae</taxon>
        <taxon>Pentapetalae</taxon>
        <taxon>asterids</taxon>
        <taxon>lamiids</taxon>
        <taxon>Gentianales</taxon>
        <taxon>Rubiaceae</taxon>
        <taxon>Rubioideae</taxon>
        <taxon>Spermacoceae</taxon>
        <taxon>Hedyotis-Oldenlandia complex</taxon>
        <taxon>Oldenlandia</taxon>
    </lineage>
</organism>
<dbReference type="FunFam" id="3.30.200.20:FF:000661">
    <property type="entry name" value="Serine-threonine protein kinase plant-type"/>
    <property type="match status" value="1"/>
</dbReference>
<dbReference type="Pfam" id="PF13855">
    <property type="entry name" value="LRR_8"/>
    <property type="match status" value="2"/>
</dbReference>
<evidence type="ECO:0000256" key="20">
    <source>
        <dbReference type="ARBA" id="ARBA00023180"/>
    </source>
</evidence>
<dbReference type="SMART" id="SM00369">
    <property type="entry name" value="LRR_TYP"/>
    <property type="match status" value="9"/>
</dbReference>
<keyword evidence="15" id="KW-0418">Kinase</keyword>
<evidence type="ECO:0000256" key="21">
    <source>
        <dbReference type="ARBA" id="ARBA00047899"/>
    </source>
</evidence>
<keyword evidence="6" id="KW-1003">Cell membrane</keyword>
<keyword evidence="12 25" id="KW-0732">Signal</keyword>
<evidence type="ECO:0000256" key="25">
    <source>
        <dbReference type="SAM" id="SignalP"/>
    </source>
</evidence>
<dbReference type="PROSITE" id="PS00107">
    <property type="entry name" value="PROTEIN_KINASE_ATP"/>
    <property type="match status" value="1"/>
</dbReference>
<dbReference type="FunFam" id="3.80.10.10:FF:000095">
    <property type="entry name" value="LRR receptor-like serine/threonine-protein kinase GSO1"/>
    <property type="match status" value="1"/>
</dbReference>
<feature type="transmembrane region" description="Helical" evidence="24">
    <location>
        <begin position="756"/>
        <end position="777"/>
    </location>
</feature>
<comment type="similarity">
    <text evidence="4">Belongs to the RLP family.</text>
</comment>
<evidence type="ECO:0000256" key="2">
    <source>
        <dbReference type="ARBA" id="ARBA00004479"/>
    </source>
</evidence>
<dbReference type="Pfam" id="PF00069">
    <property type="entry name" value="Pkinase"/>
    <property type="match status" value="1"/>
</dbReference>